<evidence type="ECO:0000256" key="4">
    <source>
        <dbReference type="ARBA" id="ARBA00023014"/>
    </source>
</evidence>
<evidence type="ECO:0000313" key="6">
    <source>
        <dbReference type="EMBL" id="HJH42689.1"/>
    </source>
</evidence>
<proteinExistence type="predicted"/>
<feature type="domain" description="4Fe-4S ferredoxin-type" evidence="5">
    <location>
        <begin position="50"/>
        <end position="81"/>
    </location>
</feature>
<evidence type="ECO:0000259" key="5">
    <source>
        <dbReference type="PROSITE" id="PS51379"/>
    </source>
</evidence>
<evidence type="ECO:0000256" key="1">
    <source>
        <dbReference type="ARBA" id="ARBA00022485"/>
    </source>
</evidence>
<feature type="domain" description="4Fe-4S ferredoxin-type" evidence="5">
    <location>
        <begin position="82"/>
        <end position="111"/>
    </location>
</feature>
<sequence>MAHNCIVVNLDRCTGCYSCEITCKMENDVALGEYWNKMLQRGPFGEYPNMVRYPLPTMCQQCADAPCVHVCPTGASYRDGNNVVLIDREKCIGCKYCMMACPYGVRDWNKASQTVEKCTLCGHLTANGELPACVKSCSAGARFYGDLDDPNSDVSQELAKYDEADIHELPNVGNNPCTKYIMTSMHGEWMEGVE</sequence>
<evidence type="ECO:0000313" key="8">
    <source>
        <dbReference type="Proteomes" id="UP000236488"/>
    </source>
</evidence>
<keyword evidence="1" id="KW-0004">4Fe-4S</keyword>
<keyword evidence="4" id="KW-0411">Iron-sulfur</keyword>
<reference evidence="6" key="3">
    <citation type="submission" date="2021-09" db="EMBL/GenBank/DDBJ databases">
        <authorList>
            <person name="Gilroy R."/>
        </authorList>
    </citation>
    <scope>NUCLEOTIDE SEQUENCE</scope>
    <source>
        <strain evidence="6">USAMLcec12-2067</strain>
    </source>
</reference>
<dbReference type="PROSITE" id="PS00198">
    <property type="entry name" value="4FE4S_FER_1"/>
    <property type="match status" value="1"/>
</dbReference>
<dbReference type="Gene3D" id="3.30.70.20">
    <property type="match status" value="2"/>
</dbReference>
<dbReference type="PANTHER" id="PTHR43177:SF3">
    <property type="entry name" value="PROTEIN NRFC HOMOLOG"/>
    <property type="match status" value="1"/>
</dbReference>
<dbReference type="Proteomes" id="UP000236488">
    <property type="component" value="Unassembled WGS sequence"/>
</dbReference>
<dbReference type="GO" id="GO:0046872">
    <property type="term" value="F:metal ion binding"/>
    <property type="evidence" value="ECO:0007669"/>
    <property type="project" value="UniProtKB-KW"/>
</dbReference>
<dbReference type="InterPro" id="IPR017896">
    <property type="entry name" value="4Fe4S_Fe-S-bd"/>
</dbReference>
<dbReference type="AlphaFoldDB" id="A0A2K2U5L0"/>
<dbReference type="GO" id="GO:0051539">
    <property type="term" value="F:4 iron, 4 sulfur cluster binding"/>
    <property type="evidence" value="ECO:0007669"/>
    <property type="project" value="UniProtKB-KW"/>
</dbReference>
<keyword evidence="3" id="KW-0408">Iron</keyword>
<dbReference type="SUPFAM" id="SSF54862">
    <property type="entry name" value="4Fe-4S ferredoxins"/>
    <property type="match status" value="1"/>
</dbReference>
<dbReference type="Proteomes" id="UP000789325">
    <property type="component" value="Unassembled WGS sequence"/>
</dbReference>
<evidence type="ECO:0000313" key="7">
    <source>
        <dbReference type="EMBL" id="PNV65559.1"/>
    </source>
</evidence>
<dbReference type="InterPro" id="IPR050954">
    <property type="entry name" value="ET_IronSulfur_Cluster-Binding"/>
</dbReference>
<keyword evidence="8" id="KW-1185">Reference proteome</keyword>
<dbReference type="PROSITE" id="PS51379">
    <property type="entry name" value="4FE4S_FER_2"/>
    <property type="match status" value="3"/>
</dbReference>
<reference evidence="6" key="2">
    <citation type="journal article" date="2021" name="PeerJ">
        <title>Extensive microbial diversity within the chicken gut microbiome revealed by metagenomics and culture.</title>
        <authorList>
            <person name="Gilroy R."/>
            <person name="Ravi A."/>
            <person name="Getino M."/>
            <person name="Pursley I."/>
            <person name="Horton D.L."/>
            <person name="Alikhan N.F."/>
            <person name="Baker D."/>
            <person name="Gharbi K."/>
            <person name="Hall N."/>
            <person name="Watson M."/>
            <person name="Adriaenssens E.M."/>
            <person name="Foster-Nyarko E."/>
            <person name="Jarju S."/>
            <person name="Secka A."/>
            <person name="Antonio M."/>
            <person name="Oren A."/>
            <person name="Chaudhuri R.R."/>
            <person name="La Ragione R."/>
            <person name="Hildebrand F."/>
            <person name="Pallen M.J."/>
        </authorList>
    </citation>
    <scope>NUCLEOTIDE SEQUENCE</scope>
    <source>
        <strain evidence="6">USAMLcec12-2067</strain>
    </source>
</reference>
<evidence type="ECO:0000256" key="3">
    <source>
        <dbReference type="ARBA" id="ARBA00023004"/>
    </source>
</evidence>
<gene>
    <name evidence="7" type="ORF">C2L80_05970</name>
    <name evidence="6" type="ORF">K8V16_02740</name>
</gene>
<protein>
    <submittedName>
        <fullName evidence="7">4Fe-4S dicluster domain-containing protein</fullName>
    </submittedName>
</protein>
<accession>A0A2K2U5L0</accession>
<dbReference type="RefSeq" id="WP_087193110.1">
    <property type="nucleotide sequence ID" value="NZ_DBEYRC010000153.1"/>
</dbReference>
<organism evidence="7 8">
    <name type="scientific">Rubneribacter badeniensis</name>
    <dbReference type="NCBI Taxonomy" id="2070688"/>
    <lineage>
        <taxon>Bacteria</taxon>
        <taxon>Bacillati</taxon>
        <taxon>Actinomycetota</taxon>
        <taxon>Coriobacteriia</taxon>
        <taxon>Eggerthellales</taxon>
        <taxon>Eggerthellaceae</taxon>
        <taxon>Rubneribacter</taxon>
    </lineage>
</organism>
<dbReference type="Pfam" id="PF12800">
    <property type="entry name" value="Fer4_4"/>
    <property type="match status" value="1"/>
</dbReference>
<feature type="domain" description="4Fe-4S ferredoxin-type" evidence="5">
    <location>
        <begin position="4"/>
        <end position="34"/>
    </location>
</feature>
<comment type="caution">
    <text evidence="7">The sequence shown here is derived from an EMBL/GenBank/DDBJ whole genome shotgun (WGS) entry which is preliminary data.</text>
</comment>
<keyword evidence="2" id="KW-0479">Metal-binding</keyword>
<dbReference type="Pfam" id="PF13247">
    <property type="entry name" value="Fer4_11"/>
    <property type="match status" value="1"/>
</dbReference>
<evidence type="ECO:0000256" key="2">
    <source>
        <dbReference type="ARBA" id="ARBA00022723"/>
    </source>
</evidence>
<dbReference type="PANTHER" id="PTHR43177">
    <property type="entry name" value="PROTEIN NRFC"/>
    <property type="match status" value="1"/>
</dbReference>
<dbReference type="EMBL" id="PPEL01000025">
    <property type="protein sequence ID" value="PNV65559.1"/>
    <property type="molecule type" value="Genomic_DNA"/>
</dbReference>
<dbReference type="EMBL" id="DYZL01000044">
    <property type="protein sequence ID" value="HJH42689.1"/>
    <property type="molecule type" value="Genomic_DNA"/>
</dbReference>
<dbReference type="InterPro" id="IPR017900">
    <property type="entry name" value="4Fe4S_Fe_S_CS"/>
</dbReference>
<reference evidence="7 8" key="1">
    <citation type="journal article" date="2018" name="Int. J. Syst. Evol. Microbiol.">
        <title>Rubneribacter badeniensis gen. nov., sp. nov. and Enteroscipio rubneri gen. nov., sp. nov., new members of the Eggerthellaceae isolated from human faeces.</title>
        <authorList>
            <person name="Danylec N."/>
            <person name="Gobl A."/>
            <person name="Stoll D.A."/>
            <person name="Hetzer B."/>
            <person name="Kulling S.E."/>
            <person name="Huch M."/>
        </authorList>
    </citation>
    <scope>NUCLEOTIDE SEQUENCE [LARGE SCALE GENOMIC DNA]</scope>
    <source>
        <strain evidence="7 8">ResAG-85</strain>
    </source>
</reference>
<name>A0A2K2U5L0_9ACTN</name>
<dbReference type="CDD" id="cd10551">
    <property type="entry name" value="PsrB"/>
    <property type="match status" value="1"/>
</dbReference>